<reference evidence="4 5" key="1">
    <citation type="submission" date="2018-12" db="EMBL/GenBank/DDBJ databases">
        <title>Alloscrdovia theropitheci sp. nov: a novel taxon from the feces of the bleeding-herat monkey (Theropithecus geleda).</title>
        <authorList>
            <person name="Modesto M."/>
        </authorList>
    </citation>
    <scope>NUCLEOTIDE SEQUENCE [LARGE SCALE GENOMIC DNA]</scope>
    <source>
        <strain evidence="4 5">GLDI4/2</strain>
    </source>
</reference>
<keyword evidence="1 2" id="KW-0443">Lipid metabolism</keyword>
<dbReference type="InterPro" id="IPR045943">
    <property type="entry name" value="DUF6363"/>
</dbReference>
<keyword evidence="2" id="KW-0378">Hydrolase</keyword>
<dbReference type="RefSeq" id="WP_131283242.1">
    <property type="nucleotide sequence ID" value="NZ_RXLP01000005.1"/>
</dbReference>
<feature type="active site" description="Nucleophile" evidence="2">
    <location>
        <position position="38"/>
    </location>
</feature>
<evidence type="ECO:0000256" key="2">
    <source>
        <dbReference type="PROSITE-ProRule" id="PRU01161"/>
    </source>
</evidence>
<dbReference type="Pfam" id="PF01734">
    <property type="entry name" value="Patatin"/>
    <property type="match status" value="1"/>
</dbReference>
<dbReference type="OrthoDB" id="9802424at2"/>
<organism evidence="4 5">
    <name type="scientific">Alloscardovia theropitheci</name>
    <dbReference type="NCBI Taxonomy" id="2496842"/>
    <lineage>
        <taxon>Bacteria</taxon>
        <taxon>Bacillati</taxon>
        <taxon>Actinomycetota</taxon>
        <taxon>Actinomycetes</taxon>
        <taxon>Bifidobacteriales</taxon>
        <taxon>Bifidobacteriaceae</taxon>
        <taxon>Alloscardovia</taxon>
    </lineage>
</organism>
<proteinExistence type="predicted"/>
<dbReference type="InterPro" id="IPR037483">
    <property type="entry name" value="YjjU-like"/>
</dbReference>
<dbReference type="GO" id="GO:0016042">
    <property type="term" value="P:lipid catabolic process"/>
    <property type="evidence" value="ECO:0007669"/>
    <property type="project" value="UniProtKB-UniRule"/>
</dbReference>
<dbReference type="SUPFAM" id="SSF52151">
    <property type="entry name" value="FabD/lysophospholipase-like"/>
    <property type="match status" value="1"/>
</dbReference>
<dbReference type="AlphaFoldDB" id="A0A4R0QTS2"/>
<dbReference type="Proteomes" id="UP000291289">
    <property type="component" value="Unassembled WGS sequence"/>
</dbReference>
<accession>A0A4R0QTS2</accession>
<comment type="caution">
    <text evidence="2">Lacks conserved residue(s) required for the propagation of feature annotation.</text>
</comment>
<evidence type="ECO:0000313" key="5">
    <source>
        <dbReference type="Proteomes" id="UP000291289"/>
    </source>
</evidence>
<evidence type="ECO:0000259" key="3">
    <source>
        <dbReference type="PROSITE" id="PS51635"/>
    </source>
</evidence>
<dbReference type="CDD" id="cd07208">
    <property type="entry name" value="Pat_hypo_Ecoli_yjju_like"/>
    <property type="match status" value="1"/>
</dbReference>
<feature type="active site" description="Proton acceptor" evidence="2">
    <location>
        <position position="161"/>
    </location>
</feature>
<gene>
    <name evidence="4" type="ORF">EJ419_01930</name>
</gene>
<evidence type="ECO:0000313" key="4">
    <source>
        <dbReference type="EMBL" id="TCD54715.1"/>
    </source>
</evidence>
<feature type="domain" description="PNPLA" evidence="3">
    <location>
        <begin position="5"/>
        <end position="174"/>
    </location>
</feature>
<dbReference type="GO" id="GO:0016787">
    <property type="term" value="F:hydrolase activity"/>
    <property type="evidence" value="ECO:0007669"/>
    <property type="project" value="UniProtKB-UniRule"/>
</dbReference>
<dbReference type="PROSITE" id="PS51635">
    <property type="entry name" value="PNPLA"/>
    <property type="match status" value="1"/>
</dbReference>
<name>A0A4R0QTS2_9BIFI</name>
<feature type="short sequence motif" description="DGA/G" evidence="2">
    <location>
        <begin position="161"/>
        <end position="163"/>
    </location>
</feature>
<keyword evidence="2" id="KW-0442">Lipid degradation</keyword>
<keyword evidence="5" id="KW-1185">Reference proteome</keyword>
<dbReference type="InterPro" id="IPR016035">
    <property type="entry name" value="Acyl_Trfase/lysoPLipase"/>
</dbReference>
<dbReference type="InterPro" id="IPR002641">
    <property type="entry name" value="PNPLA_dom"/>
</dbReference>
<evidence type="ECO:0000256" key="1">
    <source>
        <dbReference type="ARBA" id="ARBA00023098"/>
    </source>
</evidence>
<protein>
    <submittedName>
        <fullName evidence="4">Patatin family protein</fullName>
    </submittedName>
</protein>
<feature type="short sequence motif" description="GXSXG" evidence="2">
    <location>
        <begin position="36"/>
        <end position="40"/>
    </location>
</feature>
<dbReference type="EMBL" id="RXLP01000005">
    <property type="protein sequence ID" value="TCD54715.1"/>
    <property type="molecule type" value="Genomic_DNA"/>
</dbReference>
<dbReference type="Pfam" id="PF19890">
    <property type="entry name" value="DUF6363"/>
    <property type="match status" value="1"/>
</dbReference>
<sequence length="285" mass="31499">MVTGIIDVGGGYRDIFGAGVLDGLLSSEITFDHCYGISAGSGNLSSFLAGQYKRNYRFYVEYAFRHRYASMRNMFKNRNFVGLDYAYGTLSNSDGEYPLNYPALVNNPARFTVIASDATTGCAHYFSKEDLSQDDYSIIMASSCVPVANQPVMIDGVPYYDGGITDPVPVERAFADGCDKVVLITTHPIDFVRDPRKDIAPAQVLKQTYPAIGQALLHRAEVYNAQIELARQFANEGKLLILAPDDTYGLNTLSKTRQGLINMYNDGVEKARLVQEFLEGDVDDE</sequence>
<comment type="caution">
    <text evidence="4">The sequence shown here is derived from an EMBL/GenBank/DDBJ whole genome shotgun (WGS) entry which is preliminary data.</text>
</comment>
<dbReference type="Gene3D" id="3.40.1090.10">
    <property type="entry name" value="Cytosolic phospholipase A2 catalytic domain"/>
    <property type="match status" value="1"/>
</dbReference>